<dbReference type="Pfam" id="PF01381">
    <property type="entry name" value="HTH_3"/>
    <property type="match status" value="1"/>
</dbReference>
<protein>
    <submittedName>
        <fullName evidence="3">Addiction module HigA family antidote</fullName>
    </submittedName>
</protein>
<feature type="domain" description="HTH cro/C1-type" evidence="2">
    <location>
        <begin position="19"/>
        <end position="62"/>
    </location>
</feature>
<evidence type="ECO:0000313" key="3">
    <source>
        <dbReference type="EMBL" id="PXV65656.1"/>
    </source>
</evidence>
<name>A0A318E8T7_9GAMM</name>
<dbReference type="EMBL" id="QICN01000009">
    <property type="protein sequence ID" value="PXV65656.1"/>
    <property type="molecule type" value="Genomic_DNA"/>
</dbReference>
<proteinExistence type="predicted"/>
<dbReference type="SUPFAM" id="SSF47413">
    <property type="entry name" value="lambda repressor-like DNA-binding domains"/>
    <property type="match status" value="1"/>
</dbReference>
<sequence length="83" mass="9693">MHPGRLLQKLFLTPMRVNQSEAARRLGISRRRLHEVVHGRRRLTPDTAVRCAMHFGGDAEFWLQLQAAHDGFVAWQRLHTARR</sequence>
<dbReference type="PANTHER" id="PTHR36924:SF1">
    <property type="entry name" value="ANTITOXIN HIGA-1"/>
    <property type="match status" value="1"/>
</dbReference>
<dbReference type="PROSITE" id="PS50943">
    <property type="entry name" value="HTH_CROC1"/>
    <property type="match status" value="1"/>
</dbReference>
<dbReference type="AlphaFoldDB" id="A0A318E8T7"/>
<evidence type="ECO:0000259" key="2">
    <source>
        <dbReference type="PROSITE" id="PS50943"/>
    </source>
</evidence>
<dbReference type="Gene3D" id="1.10.260.40">
    <property type="entry name" value="lambda repressor-like DNA-binding domains"/>
    <property type="match status" value="1"/>
</dbReference>
<dbReference type="NCBIfam" id="TIGR02607">
    <property type="entry name" value="antidote_HigA"/>
    <property type="match status" value="1"/>
</dbReference>
<dbReference type="RefSeq" id="WP_245903925.1">
    <property type="nucleotide sequence ID" value="NZ_CAWNXA010000009.1"/>
</dbReference>
<dbReference type="GO" id="GO:0003677">
    <property type="term" value="F:DNA binding"/>
    <property type="evidence" value="ECO:0007669"/>
    <property type="project" value="UniProtKB-KW"/>
</dbReference>
<organism evidence="3 4">
    <name type="scientific">Sinimarinibacterium flocculans</name>
    <dbReference type="NCBI Taxonomy" id="985250"/>
    <lineage>
        <taxon>Bacteria</taxon>
        <taxon>Pseudomonadati</taxon>
        <taxon>Pseudomonadota</taxon>
        <taxon>Gammaproteobacteria</taxon>
        <taxon>Nevskiales</taxon>
        <taxon>Nevskiaceae</taxon>
        <taxon>Sinimarinibacterium</taxon>
    </lineage>
</organism>
<evidence type="ECO:0000313" key="4">
    <source>
        <dbReference type="Proteomes" id="UP000248330"/>
    </source>
</evidence>
<accession>A0A318E8T7</accession>
<keyword evidence="4" id="KW-1185">Reference proteome</keyword>
<gene>
    <name evidence="3" type="ORF">C8D93_10935</name>
</gene>
<keyword evidence="1" id="KW-0238">DNA-binding</keyword>
<evidence type="ECO:0000256" key="1">
    <source>
        <dbReference type="ARBA" id="ARBA00023125"/>
    </source>
</evidence>
<dbReference type="InterPro" id="IPR001387">
    <property type="entry name" value="Cro/C1-type_HTH"/>
</dbReference>
<dbReference type="PANTHER" id="PTHR36924">
    <property type="entry name" value="ANTITOXIN HIGA-1"/>
    <property type="match status" value="1"/>
</dbReference>
<dbReference type="CDD" id="cd00093">
    <property type="entry name" value="HTH_XRE"/>
    <property type="match status" value="1"/>
</dbReference>
<dbReference type="Proteomes" id="UP000248330">
    <property type="component" value="Unassembled WGS sequence"/>
</dbReference>
<comment type="caution">
    <text evidence="3">The sequence shown here is derived from an EMBL/GenBank/DDBJ whole genome shotgun (WGS) entry which is preliminary data.</text>
</comment>
<dbReference type="InterPro" id="IPR013430">
    <property type="entry name" value="Toxin_antidote_HigA"/>
</dbReference>
<dbReference type="InterPro" id="IPR010982">
    <property type="entry name" value="Lambda_DNA-bd_dom_sf"/>
</dbReference>
<reference evidence="3 4" key="1">
    <citation type="submission" date="2018-04" db="EMBL/GenBank/DDBJ databases">
        <title>Genomic Encyclopedia of Type Strains, Phase IV (KMG-IV): sequencing the most valuable type-strain genomes for metagenomic binning, comparative biology and taxonomic classification.</title>
        <authorList>
            <person name="Goeker M."/>
        </authorList>
    </citation>
    <scope>NUCLEOTIDE SEQUENCE [LARGE SCALE GENOMIC DNA]</scope>
    <source>
        <strain evidence="3 4">DSM 104150</strain>
    </source>
</reference>